<sequence>MKHFGVGLLLVALIVMGYAYRKHLSIEPFGGKGNVRFNGSYHHNPVMCLTGNKRIPCTAFSTA</sequence>
<dbReference type="EMBL" id="MN740103">
    <property type="protein sequence ID" value="QHT87887.1"/>
    <property type="molecule type" value="Genomic_DNA"/>
</dbReference>
<evidence type="ECO:0000313" key="1">
    <source>
        <dbReference type="EMBL" id="QHT87887.1"/>
    </source>
</evidence>
<reference evidence="1" key="1">
    <citation type="journal article" date="2020" name="Nature">
        <title>Giant virus diversity and host interactions through global metagenomics.</title>
        <authorList>
            <person name="Schulz F."/>
            <person name="Roux S."/>
            <person name="Paez-Espino D."/>
            <person name="Jungbluth S."/>
            <person name="Walsh D.A."/>
            <person name="Denef V.J."/>
            <person name="McMahon K.D."/>
            <person name="Konstantinidis K.T."/>
            <person name="Eloe-Fadrosh E.A."/>
            <person name="Kyrpides N.C."/>
            <person name="Woyke T."/>
        </authorList>
    </citation>
    <scope>NUCLEOTIDE SEQUENCE</scope>
    <source>
        <strain evidence="1">GVMAG-M-3300023184-191</strain>
    </source>
</reference>
<organism evidence="1">
    <name type="scientific">viral metagenome</name>
    <dbReference type="NCBI Taxonomy" id="1070528"/>
    <lineage>
        <taxon>unclassified sequences</taxon>
        <taxon>metagenomes</taxon>
        <taxon>organismal metagenomes</taxon>
    </lineage>
</organism>
<name>A0A6C0I688_9ZZZZ</name>
<proteinExistence type="predicted"/>
<protein>
    <submittedName>
        <fullName evidence="1">Uncharacterized protein</fullName>
    </submittedName>
</protein>
<accession>A0A6C0I688</accession>
<dbReference type="AlphaFoldDB" id="A0A6C0I688"/>